<gene>
    <name evidence="5" type="ORF">CES85_1229</name>
</gene>
<dbReference type="OrthoDB" id="9815592at2"/>
<dbReference type="SUPFAM" id="SSF51161">
    <property type="entry name" value="Trimeric LpxA-like enzymes"/>
    <property type="match status" value="1"/>
</dbReference>
<keyword evidence="4" id="KW-0012">Acyltransferase</keyword>
<dbReference type="PANTHER" id="PTHR43300:SF11">
    <property type="entry name" value="ACETYLTRANSFERASE RV3034C-RELATED"/>
    <property type="match status" value="1"/>
</dbReference>
<evidence type="ECO:0000256" key="2">
    <source>
        <dbReference type="ARBA" id="ARBA00022679"/>
    </source>
</evidence>
<dbReference type="GO" id="GO:0016746">
    <property type="term" value="F:acyltransferase activity"/>
    <property type="evidence" value="ECO:0007669"/>
    <property type="project" value="UniProtKB-KW"/>
</dbReference>
<dbReference type="Pfam" id="PF00132">
    <property type="entry name" value="Hexapep"/>
    <property type="match status" value="1"/>
</dbReference>
<dbReference type="RefSeq" id="WP_095446707.1">
    <property type="nucleotide sequence ID" value="NZ_CP022604.1"/>
</dbReference>
<evidence type="ECO:0000313" key="5">
    <source>
        <dbReference type="EMBL" id="ASV85749.1"/>
    </source>
</evidence>
<dbReference type="InterPro" id="IPR011004">
    <property type="entry name" value="Trimer_LpxA-like_sf"/>
</dbReference>
<dbReference type="Proteomes" id="UP000215256">
    <property type="component" value="Chromosome 1"/>
</dbReference>
<keyword evidence="3" id="KW-0677">Repeat</keyword>
<dbReference type="PANTHER" id="PTHR43300">
    <property type="entry name" value="ACETYLTRANSFERASE"/>
    <property type="match status" value="1"/>
</dbReference>
<dbReference type="InterPro" id="IPR050179">
    <property type="entry name" value="Trans_hexapeptide_repeat"/>
</dbReference>
<dbReference type="PROSITE" id="PS00101">
    <property type="entry name" value="HEXAPEP_TRANSFERASES"/>
    <property type="match status" value="1"/>
</dbReference>
<dbReference type="CDD" id="cd03349">
    <property type="entry name" value="LbH_XAT"/>
    <property type="match status" value="1"/>
</dbReference>
<organism evidence="5 6">
    <name type="scientific">Ochrobactrum quorumnocens</name>
    <dbReference type="NCBI Taxonomy" id="271865"/>
    <lineage>
        <taxon>Bacteria</taxon>
        <taxon>Pseudomonadati</taxon>
        <taxon>Pseudomonadota</taxon>
        <taxon>Alphaproteobacteria</taxon>
        <taxon>Hyphomicrobiales</taxon>
        <taxon>Brucellaceae</taxon>
        <taxon>Brucella/Ochrobactrum group</taxon>
        <taxon>Ochrobactrum</taxon>
    </lineage>
</organism>
<dbReference type="InterPro" id="IPR001451">
    <property type="entry name" value="Hexapep"/>
</dbReference>
<keyword evidence="2 5" id="KW-0808">Transferase</keyword>
<comment type="similarity">
    <text evidence="1">Belongs to the transferase hexapeptide repeat family.</text>
</comment>
<name>A0A248UHI9_9HYPH</name>
<evidence type="ECO:0000256" key="1">
    <source>
        <dbReference type="ARBA" id="ARBA00007274"/>
    </source>
</evidence>
<dbReference type="InterPro" id="IPR017694">
    <property type="entry name" value="Phosphonate_tfrase_rpt"/>
</dbReference>
<dbReference type="InterPro" id="IPR018357">
    <property type="entry name" value="Hexapep_transf_CS"/>
</dbReference>
<sequence length="218" mass="24428">MTKLSVEPLVHDTAEVNGSKFGRYTEVGARSRVSETVLDDYSYLGIDCEIWCAEIGKFSNIASHVRINATNHPTWRPTLHHFTYRAGDYWPGEKDETEFFEWRRGNSVKIGHDTWLGHGSTILPGVTVGNGAVIGAGAVVSRNVAPYTIVGGVPARLIRERFDAATGNRLDRLAWWDWDHERLRDGLDDFRTLDIEAFLSKYETSANTNAVMKELSNG</sequence>
<evidence type="ECO:0000313" key="6">
    <source>
        <dbReference type="Proteomes" id="UP000215256"/>
    </source>
</evidence>
<dbReference type="NCBIfam" id="TIGR03308">
    <property type="entry name" value="phn_thr-fam"/>
    <property type="match status" value="1"/>
</dbReference>
<reference evidence="5 6" key="1">
    <citation type="submission" date="2017-07" db="EMBL/GenBank/DDBJ databases">
        <title>Phylogenetic study on the rhizospheric bacterium Ochrobactrum sp. A44.</title>
        <authorList>
            <person name="Krzyzanowska D.M."/>
            <person name="Ossowicki A."/>
            <person name="Rajewska M."/>
            <person name="Maciag T."/>
            <person name="Kaczynski Z."/>
            <person name="Czerwicka M."/>
            <person name="Jafra S."/>
        </authorList>
    </citation>
    <scope>NUCLEOTIDE SEQUENCE [LARGE SCALE GENOMIC DNA]</scope>
    <source>
        <strain evidence="5 6">A44</strain>
    </source>
</reference>
<protein>
    <submittedName>
        <fullName evidence="5">Bacterial transferase hexapeptide family protein</fullName>
    </submittedName>
</protein>
<dbReference type="EMBL" id="CP022604">
    <property type="protein sequence ID" value="ASV85749.1"/>
    <property type="molecule type" value="Genomic_DNA"/>
</dbReference>
<dbReference type="KEGG" id="och:CES85_1229"/>
<evidence type="ECO:0000256" key="4">
    <source>
        <dbReference type="ARBA" id="ARBA00023315"/>
    </source>
</evidence>
<evidence type="ECO:0000256" key="3">
    <source>
        <dbReference type="ARBA" id="ARBA00022737"/>
    </source>
</evidence>
<dbReference type="AlphaFoldDB" id="A0A248UHI9"/>
<accession>A0A248UHI9</accession>
<proteinExistence type="inferred from homology"/>
<dbReference type="Gene3D" id="2.160.10.10">
    <property type="entry name" value="Hexapeptide repeat proteins"/>
    <property type="match status" value="1"/>
</dbReference>